<protein>
    <submittedName>
        <fullName evidence="9">Acyl-CoA dehydrogenase family protein</fullName>
    </submittedName>
</protein>
<dbReference type="SUPFAM" id="SSF47203">
    <property type="entry name" value="Acyl-CoA dehydrogenase C-terminal domain-like"/>
    <property type="match status" value="1"/>
</dbReference>
<dbReference type="InterPro" id="IPR045008">
    <property type="entry name" value="ACX4-like"/>
</dbReference>
<evidence type="ECO:0000259" key="7">
    <source>
        <dbReference type="Pfam" id="PF02770"/>
    </source>
</evidence>
<dbReference type="EMBL" id="JAESIY010000012">
    <property type="protein sequence ID" value="MBL3658357.1"/>
    <property type="molecule type" value="Genomic_DNA"/>
</dbReference>
<dbReference type="InterPro" id="IPR006091">
    <property type="entry name" value="Acyl-CoA_Oxase/DH_mid-dom"/>
</dbReference>
<dbReference type="InterPro" id="IPR009075">
    <property type="entry name" value="AcylCo_DH/oxidase_C"/>
</dbReference>
<dbReference type="GO" id="GO:0003995">
    <property type="term" value="F:acyl-CoA dehydrogenase activity"/>
    <property type="evidence" value="ECO:0007669"/>
    <property type="project" value="InterPro"/>
</dbReference>
<name>A0A937FB41_9BACT</name>
<dbReference type="Pfam" id="PF02770">
    <property type="entry name" value="Acyl-CoA_dh_M"/>
    <property type="match status" value="1"/>
</dbReference>
<dbReference type="PANTHER" id="PTHR43188">
    <property type="entry name" value="ACYL-COENZYME A OXIDASE"/>
    <property type="match status" value="1"/>
</dbReference>
<evidence type="ECO:0000256" key="2">
    <source>
        <dbReference type="ARBA" id="ARBA00009347"/>
    </source>
</evidence>
<dbReference type="Gene3D" id="1.20.140.10">
    <property type="entry name" value="Butyryl-CoA Dehydrogenase, subunit A, domain 3"/>
    <property type="match status" value="1"/>
</dbReference>
<dbReference type="GO" id="GO:0006635">
    <property type="term" value="P:fatty acid beta-oxidation"/>
    <property type="evidence" value="ECO:0007669"/>
    <property type="project" value="InterPro"/>
</dbReference>
<reference evidence="9" key="1">
    <citation type="submission" date="2021-01" db="EMBL/GenBank/DDBJ databases">
        <title>Fulvivirga kasyanovii gen. nov., sp nov., a novel member of the phylum Bacteroidetes isolated from seawater in a mussel farm.</title>
        <authorList>
            <person name="Zhao L.-H."/>
            <person name="Wang Z.-J."/>
        </authorList>
    </citation>
    <scope>NUCLEOTIDE SEQUENCE</scope>
    <source>
        <strain evidence="9">2943</strain>
    </source>
</reference>
<organism evidence="9 10">
    <name type="scientific">Fulvivirga sediminis</name>
    <dbReference type="NCBI Taxonomy" id="2803949"/>
    <lineage>
        <taxon>Bacteria</taxon>
        <taxon>Pseudomonadati</taxon>
        <taxon>Bacteroidota</taxon>
        <taxon>Cytophagia</taxon>
        <taxon>Cytophagales</taxon>
        <taxon>Fulvivirgaceae</taxon>
        <taxon>Fulvivirga</taxon>
    </lineage>
</organism>
<dbReference type="InterPro" id="IPR009100">
    <property type="entry name" value="AcylCoA_DH/oxidase_NM_dom_sf"/>
</dbReference>
<dbReference type="Pfam" id="PF00441">
    <property type="entry name" value="Acyl-CoA_dh_1"/>
    <property type="match status" value="1"/>
</dbReference>
<dbReference type="AlphaFoldDB" id="A0A937FB41"/>
<keyword evidence="10" id="KW-1185">Reference proteome</keyword>
<evidence type="ECO:0000313" key="9">
    <source>
        <dbReference type="EMBL" id="MBL3658357.1"/>
    </source>
</evidence>
<comment type="caution">
    <text evidence="9">The sequence shown here is derived from an EMBL/GenBank/DDBJ whole genome shotgun (WGS) entry which is preliminary data.</text>
</comment>
<dbReference type="GO" id="GO:0050660">
    <property type="term" value="F:flavin adenine dinucleotide binding"/>
    <property type="evidence" value="ECO:0007669"/>
    <property type="project" value="InterPro"/>
</dbReference>
<keyword evidence="3 5" id="KW-0285">Flavoprotein</keyword>
<evidence type="ECO:0000256" key="4">
    <source>
        <dbReference type="ARBA" id="ARBA00022827"/>
    </source>
</evidence>
<evidence type="ECO:0000256" key="5">
    <source>
        <dbReference type="RuleBase" id="RU362125"/>
    </source>
</evidence>
<dbReference type="SUPFAM" id="SSF56645">
    <property type="entry name" value="Acyl-CoA dehydrogenase NM domain-like"/>
    <property type="match status" value="1"/>
</dbReference>
<dbReference type="InterPro" id="IPR006089">
    <property type="entry name" value="Acyl-CoA_DH_CS"/>
</dbReference>
<accession>A0A937FB41</accession>
<feature type="domain" description="Acyl-CoA dehydrogenase/oxidase N-terminal" evidence="8">
    <location>
        <begin position="76"/>
        <end position="187"/>
    </location>
</feature>
<feature type="domain" description="Acyl-CoA dehydrogenase/oxidase C-terminal" evidence="6">
    <location>
        <begin position="302"/>
        <end position="443"/>
    </location>
</feature>
<dbReference type="Gene3D" id="1.10.540.10">
    <property type="entry name" value="Acyl-CoA dehydrogenase/oxidase, N-terminal domain"/>
    <property type="match status" value="1"/>
</dbReference>
<dbReference type="PROSITE" id="PS00073">
    <property type="entry name" value="ACYL_COA_DH_2"/>
    <property type="match status" value="1"/>
</dbReference>
<dbReference type="InterPro" id="IPR037069">
    <property type="entry name" value="AcylCoA_DH/ox_N_sf"/>
</dbReference>
<dbReference type="InterPro" id="IPR013786">
    <property type="entry name" value="AcylCoA_DH/ox_N"/>
</dbReference>
<evidence type="ECO:0000259" key="8">
    <source>
        <dbReference type="Pfam" id="PF02771"/>
    </source>
</evidence>
<evidence type="ECO:0000313" key="10">
    <source>
        <dbReference type="Proteomes" id="UP000659388"/>
    </source>
</evidence>
<dbReference type="InterPro" id="IPR046373">
    <property type="entry name" value="Acyl-CoA_Oxase/DH_mid-dom_sf"/>
</dbReference>
<comment type="similarity">
    <text evidence="2 5">Belongs to the acyl-CoA dehydrogenase family.</text>
</comment>
<dbReference type="Gene3D" id="2.40.110.10">
    <property type="entry name" value="Butyryl-CoA Dehydrogenase, subunit A, domain 2"/>
    <property type="match status" value="1"/>
</dbReference>
<dbReference type="RefSeq" id="WP_202246149.1">
    <property type="nucleotide sequence ID" value="NZ_JAESIY010000012.1"/>
</dbReference>
<proteinExistence type="inferred from homology"/>
<keyword evidence="5" id="KW-0560">Oxidoreductase</keyword>
<gene>
    <name evidence="9" type="ORF">JL102_19550</name>
</gene>
<comment type="cofactor">
    <cofactor evidence="1 5">
        <name>FAD</name>
        <dbReference type="ChEBI" id="CHEBI:57692"/>
    </cofactor>
</comment>
<sequence length="450" mass="50023">MSEKEQLGLLDMLKGLDLKKLKEISTHIDLKEIFTSISKMDKVEMYNLMRALKAGNKEQKIPEVNSDFYDLNSLLTEEEKAIRLKVRKFMEEEVEPIANEYWKKGEFPHELIPKMAALNICGLTFDGVGSSNQSYLLEGLISMEMARIDTSISTFFGVQAGLAMGSIYFCGSQEQKDYWLPKMQTMETIGAFGLTEPLVGSAVAGGLTTTAKREGDTWILNGQKKWIGNATFSDITIIWAQDVDDKQVKGFIVEKETPGFHPEKIEDKMALRTVQNAVITLKNCKVSEANRLQKANSFKDTAKVLKMTRAGVAWQAVGCAIGAYENALKYATNREQFGKPIASFQLVQDLLVKMLSNLTSMQTLVFRLSQLQDAGTMTDEQASLAKVTCTMHTREIVSQAREIMGGNGILLEYNVARFVADAEAVYSYEGTKQINSLIVGRAITGLSAFV</sequence>
<dbReference type="Proteomes" id="UP000659388">
    <property type="component" value="Unassembled WGS sequence"/>
</dbReference>
<evidence type="ECO:0000256" key="3">
    <source>
        <dbReference type="ARBA" id="ARBA00022630"/>
    </source>
</evidence>
<evidence type="ECO:0000256" key="1">
    <source>
        <dbReference type="ARBA" id="ARBA00001974"/>
    </source>
</evidence>
<evidence type="ECO:0000259" key="6">
    <source>
        <dbReference type="Pfam" id="PF00441"/>
    </source>
</evidence>
<keyword evidence="4 5" id="KW-0274">FAD</keyword>
<dbReference type="InterPro" id="IPR036250">
    <property type="entry name" value="AcylCo_DH-like_C"/>
</dbReference>
<dbReference type="Pfam" id="PF02771">
    <property type="entry name" value="Acyl-CoA_dh_N"/>
    <property type="match status" value="1"/>
</dbReference>
<feature type="domain" description="Acyl-CoA oxidase/dehydrogenase middle" evidence="7">
    <location>
        <begin position="191"/>
        <end position="284"/>
    </location>
</feature>
<dbReference type="PANTHER" id="PTHR43188:SF1">
    <property type="entry name" value="ACYL-COA DEHYDROGENASE"/>
    <property type="match status" value="1"/>
</dbReference>